<evidence type="ECO:0000313" key="2">
    <source>
        <dbReference type="Proteomes" id="UP000601027"/>
    </source>
</evidence>
<keyword evidence="2" id="KW-1185">Reference proteome</keyword>
<comment type="caution">
    <text evidence="1">The sequence shown here is derived from an EMBL/GenBank/DDBJ whole genome shotgun (WGS) entry which is preliminary data.</text>
</comment>
<evidence type="ECO:0008006" key="3">
    <source>
        <dbReference type="Google" id="ProtNLM"/>
    </source>
</evidence>
<evidence type="ECO:0000313" key="1">
    <source>
        <dbReference type="EMBL" id="MBM0235434.1"/>
    </source>
</evidence>
<dbReference type="RefSeq" id="WP_203178640.1">
    <property type="nucleotide sequence ID" value="NZ_JAEVHM010000263.1"/>
</dbReference>
<accession>A0ABS1Y208</accession>
<sequence>MTGPAGAAEPDPNRAAERLEVAIDAALNRVLRSSHRPEQQIVVSWEAWAAFLASVRAGQDY</sequence>
<protein>
    <recommendedName>
        <fullName evidence="3">DUF397 domain-containing protein</fullName>
    </recommendedName>
</protein>
<name>A0ABS1Y208_9ACTN</name>
<dbReference type="EMBL" id="JAEVHM010000263">
    <property type="protein sequence ID" value="MBM0235434.1"/>
    <property type="molecule type" value="Genomic_DNA"/>
</dbReference>
<gene>
    <name evidence="1" type="ORF">JNW91_28830</name>
</gene>
<dbReference type="Proteomes" id="UP000601027">
    <property type="component" value="Unassembled WGS sequence"/>
</dbReference>
<reference evidence="1 2" key="1">
    <citation type="submission" date="2021-01" db="EMBL/GenBank/DDBJ databases">
        <title>Draft genome sequence of Micromonospora sp. strain STR1_7.</title>
        <authorList>
            <person name="Karlyshev A."/>
            <person name="Jawad R."/>
        </authorList>
    </citation>
    <scope>NUCLEOTIDE SEQUENCE [LARGE SCALE GENOMIC DNA]</scope>
    <source>
        <strain evidence="1 2">STR1-7</strain>
    </source>
</reference>
<organism evidence="1 2">
    <name type="scientific">Micromonospora parastrephiae</name>
    <dbReference type="NCBI Taxonomy" id="2806101"/>
    <lineage>
        <taxon>Bacteria</taxon>
        <taxon>Bacillati</taxon>
        <taxon>Actinomycetota</taxon>
        <taxon>Actinomycetes</taxon>
        <taxon>Micromonosporales</taxon>
        <taxon>Micromonosporaceae</taxon>
        <taxon>Micromonospora</taxon>
    </lineage>
</organism>
<proteinExistence type="predicted"/>